<keyword evidence="5 8" id="KW-1133">Transmembrane helix</keyword>
<sequence>MLRSKHSLSIISQAFAGNALLSVMWLLFGYTLCFGPSINGLIGAPSHLLWIDVRYDQCGPHAKNIPAALFALFQMMFASITPLLMTGSFAERLRWDCFLAFTVLWELLVYYPVCHWIWGGGFLGAWGVKDFAGGIVIHVSAGVGALVVALYIGRRKDFHLYHGEFPPSNLPLAGIGTALLWMGWFGFNGGSALQAGNIAVSAVVSTHIAACFSASVWLILSMIYHRPAATGIFNGVLAGLAGITAASGWISTQATIFIGITCGFVSYYGIRLSKARLHVDDALDVHMIHGATGAVGAVLLGVFGRRESEGVSSFEVHFHTSWTQFGMQVVGVFIVGLYAGVVTWLLLRILENQFGKLTHDEERQQAGLDWVDHGEVAYHRLAVLPPGKQGLAEEYSTISEDLQLPMEDEYFRKNAAIMQEESGTESDKLLNLARQGKGRVGYGL</sequence>
<gene>
    <name evidence="10" type="ORF">HPHI1048_LOCUS8996</name>
</gene>
<evidence type="ECO:0000256" key="3">
    <source>
        <dbReference type="ARBA" id="ARBA00022448"/>
    </source>
</evidence>
<feature type="transmembrane region" description="Helical" evidence="8">
    <location>
        <begin position="198"/>
        <end position="220"/>
    </location>
</feature>
<feature type="transmembrane region" description="Helical" evidence="8">
    <location>
        <begin position="20"/>
        <end position="44"/>
    </location>
</feature>
<feature type="transmembrane region" description="Helical" evidence="8">
    <location>
        <begin position="325"/>
        <end position="347"/>
    </location>
</feature>
<feature type="transmembrane region" description="Helical" evidence="8">
    <location>
        <begin position="285"/>
        <end position="305"/>
    </location>
</feature>
<accession>A0A7S0HHH9</accession>
<dbReference type="InterPro" id="IPR001905">
    <property type="entry name" value="Ammonium_transpt"/>
</dbReference>
<evidence type="ECO:0000256" key="7">
    <source>
        <dbReference type="ARBA" id="ARBA00023177"/>
    </source>
</evidence>
<dbReference type="PANTHER" id="PTHR43029">
    <property type="entry name" value="AMMONIUM TRANSPORTER MEP2"/>
    <property type="match status" value="1"/>
</dbReference>
<dbReference type="InterPro" id="IPR029020">
    <property type="entry name" value="Ammonium/urea_transptr"/>
</dbReference>
<dbReference type="InterPro" id="IPR018047">
    <property type="entry name" value="Ammonium_transpt_CS"/>
</dbReference>
<dbReference type="PANTHER" id="PTHR43029:SF21">
    <property type="entry name" value="AMMONIUM TRANSPORTER 1"/>
    <property type="match status" value="1"/>
</dbReference>
<evidence type="ECO:0000256" key="4">
    <source>
        <dbReference type="ARBA" id="ARBA00022692"/>
    </source>
</evidence>
<keyword evidence="7" id="KW-0924">Ammonia transport</keyword>
<feature type="transmembrane region" description="Helical" evidence="8">
    <location>
        <begin position="97"/>
        <end position="119"/>
    </location>
</feature>
<comment type="similarity">
    <text evidence="2">Belongs to the ammonia transporter channel (TC 1.A.11.2) family.</text>
</comment>
<dbReference type="SUPFAM" id="SSF111352">
    <property type="entry name" value="Ammonium transporter"/>
    <property type="match status" value="1"/>
</dbReference>
<feature type="transmembrane region" description="Helical" evidence="8">
    <location>
        <begin position="131"/>
        <end position="153"/>
    </location>
</feature>
<evidence type="ECO:0000259" key="9">
    <source>
        <dbReference type="Pfam" id="PF00909"/>
    </source>
</evidence>
<keyword evidence="6 8" id="KW-0472">Membrane</keyword>
<feature type="transmembrane region" description="Helical" evidence="8">
    <location>
        <begin position="232"/>
        <end position="250"/>
    </location>
</feature>
<evidence type="ECO:0000256" key="2">
    <source>
        <dbReference type="ARBA" id="ARBA00005887"/>
    </source>
</evidence>
<evidence type="ECO:0000256" key="8">
    <source>
        <dbReference type="SAM" id="Phobius"/>
    </source>
</evidence>
<feature type="domain" description="Ammonium transporter AmtB-like" evidence="9">
    <location>
        <begin position="1"/>
        <end position="378"/>
    </location>
</feature>
<evidence type="ECO:0000313" key="10">
    <source>
        <dbReference type="EMBL" id="CAD8481444.1"/>
    </source>
</evidence>
<feature type="transmembrane region" description="Helical" evidence="8">
    <location>
        <begin position="256"/>
        <end position="273"/>
    </location>
</feature>
<comment type="subcellular location">
    <subcellularLocation>
        <location evidence="1">Membrane</location>
        <topology evidence="1">Multi-pass membrane protein</topology>
    </subcellularLocation>
</comment>
<feature type="transmembrane region" description="Helical" evidence="8">
    <location>
        <begin position="64"/>
        <end position="85"/>
    </location>
</feature>
<keyword evidence="3" id="KW-0813">Transport</keyword>
<evidence type="ECO:0000256" key="5">
    <source>
        <dbReference type="ARBA" id="ARBA00022989"/>
    </source>
</evidence>
<dbReference type="EMBL" id="HBEO01013209">
    <property type="protein sequence ID" value="CAD8481444.1"/>
    <property type="molecule type" value="Transcribed_RNA"/>
</dbReference>
<proteinExistence type="inferred from homology"/>
<dbReference type="Pfam" id="PF00909">
    <property type="entry name" value="Ammonium_transp"/>
    <property type="match status" value="1"/>
</dbReference>
<name>A0A7S0HHH9_9CRYP</name>
<keyword evidence="4 8" id="KW-0812">Transmembrane</keyword>
<dbReference type="AlphaFoldDB" id="A0A7S0HHH9"/>
<organism evidence="10">
    <name type="scientific">Hanusia phi</name>
    <dbReference type="NCBI Taxonomy" id="3032"/>
    <lineage>
        <taxon>Eukaryota</taxon>
        <taxon>Cryptophyceae</taxon>
        <taxon>Pyrenomonadales</taxon>
        <taxon>Geminigeraceae</taxon>
        <taxon>Hanusia</taxon>
    </lineage>
</organism>
<dbReference type="GO" id="GO:0008519">
    <property type="term" value="F:ammonium channel activity"/>
    <property type="evidence" value="ECO:0007669"/>
    <property type="project" value="InterPro"/>
</dbReference>
<evidence type="ECO:0000256" key="1">
    <source>
        <dbReference type="ARBA" id="ARBA00004141"/>
    </source>
</evidence>
<dbReference type="PROSITE" id="PS01219">
    <property type="entry name" value="AMMONIUM_TRANSP"/>
    <property type="match status" value="1"/>
</dbReference>
<reference evidence="10" key="1">
    <citation type="submission" date="2021-01" db="EMBL/GenBank/DDBJ databases">
        <authorList>
            <person name="Corre E."/>
            <person name="Pelletier E."/>
            <person name="Niang G."/>
            <person name="Scheremetjew M."/>
            <person name="Finn R."/>
            <person name="Kale V."/>
            <person name="Holt S."/>
            <person name="Cochrane G."/>
            <person name="Meng A."/>
            <person name="Brown T."/>
            <person name="Cohen L."/>
        </authorList>
    </citation>
    <scope>NUCLEOTIDE SEQUENCE</scope>
    <source>
        <strain evidence="10">CCMP325</strain>
    </source>
</reference>
<evidence type="ECO:0000256" key="6">
    <source>
        <dbReference type="ARBA" id="ARBA00023136"/>
    </source>
</evidence>
<protein>
    <recommendedName>
        <fullName evidence="9">Ammonium transporter AmtB-like domain-containing protein</fullName>
    </recommendedName>
</protein>
<dbReference type="InterPro" id="IPR024041">
    <property type="entry name" value="NH4_transpt_AmtB-like_dom"/>
</dbReference>
<dbReference type="GO" id="GO:0005886">
    <property type="term" value="C:plasma membrane"/>
    <property type="evidence" value="ECO:0007669"/>
    <property type="project" value="TreeGrafter"/>
</dbReference>
<feature type="transmembrane region" description="Helical" evidence="8">
    <location>
        <begin position="165"/>
        <end position="186"/>
    </location>
</feature>
<dbReference type="Gene3D" id="1.10.3430.10">
    <property type="entry name" value="Ammonium transporter AmtB like domains"/>
    <property type="match status" value="1"/>
</dbReference>